<organism evidence="2 3">
    <name type="scientific">Prorocentrum cordatum</name>
    <dbReference type="NCBI Taxonomy" id="2364126"/>
    <lineage>
        <taxon>Eukaryota</taxon>
        <taxon>Sar</taxon>
        <taxon>Alveolata</taxon>
        <taxon>Dinophyceae</taxon>
        <taxon>Prorocentrales</taxon>
        <taxon>Prorocentraceae</taxon>
        <taxon>Prorocentrum</taxon>
    </lineage>
</organism>
<name>A0ABN9P9S0_9DINO</name>
<sequence length="143" mass="15558">MKKPESRVRSPALRPKCPSRGRSTAASSAGTTYRGNGVFATSREYRCSVLNDSLVRSDCRKFEAQSALPPRRKRHRRSRAPSRVGTAPPPCAGRMPGAATPAVTFAPRDATPTCARALPRADMATVRSGMSSYRRTMKGHIKN</sequence>
<reference evidence="2" key="1">
    <citation type="submission" date="2023-10" db="EMBL/GenBank/DDBJ databases">
        <authorList>
            <person name="Chen Y."/>
            <person name="Shah S."/>
            <person name="Dougan E. K."/>
            <person name="Thang M."/>
            <person name="Chan C."/>
        </authorList>
    </citation>
    <scope>NUCLEOTIDE SEQUENCE [LARGE SCALE GENOMIC DNA]</scope>
</reference>
<evidence type="ECO:0000256" key="1">
    <source>
        <dbReference type="SAM" id="MobiDB-lite"/>
    </source>
</evidence>
<comment type="caution">
    <text evidence="2">The sequence shown here is derived from an EMBL/GenBank/DDBJ whole genome shotgun (WGS) entry which is preliminary data.</text>
</comment>
<gene>
    <name evidence="2" type="ORF">PCOR1329_LOCUS1061</name>
</gene>
<evidence type="ECO:0000313" key="3">
    <source>
        <dbReference type="Proteomes" id="UP001189429"/>
    </source>
</evidence>
<feature type="region of interest" description="Disordered" evidence="1">
    <location>
        <begin position="1"/>
        <end position="35"/>
    </location>
</feature>
<accession>A0ABN9P9S0</accession>
<keyword evidence="3" id="KW-1185">Reference proteome</keyword>
<feature type="region of interest" description="Disordered" evidence="1">
    <location>
        <begin position="64"/>
        <end position="105"/>
    </location>
</feature>
<evidence type="ECO:0000313" key="2">
    <source>
        <dbReference type="EMBL" id="CAK0789513.1"/>
    </source>
</evidence>
<protein>
    <submittedName>
        <fullName evidence="2">Uncharacterized protein</fullName>
    </submittedName>
</protein>
<feature type="compositionally biased region" description="Low complexity" evidence="1">
    <location>
        <begin position="20"/>
        <end position="35"/>
    </location>
</feature>
<dbReference type="EMBL" id="CAUYUJ010000248">
    <property type="protein sequence ID" value="CAK0789513.1"/>
    <property type="molecule type" value="Genomic_DNA"/>
</dbReference>
<dbReference type="Proteomes" id="UP001189429">
    <property type="component" value="Unassembled WGS sequence"/>
</dbReference>
<proteinExistence type="predicted"/>
<feature type="compositionally biased region" description="Basic residues" evidence="1">
    <location>
        <begin position="70"/>
        <end position="80"/>
    </location>
</feature>